<keyword evidence="4" id="KW-1185">Reference proteome</keyword>
<keyword evidence="2" id="KW-1133">Transmembrane helix</keyword>
<dbReference type="Proteomes" id="UP000789570">
    <property type="component" value="Unassembled WGS sequence"/>
</dbReference>
<feature type="region of interest" description="Disordered" evidence="1">
    <location>
        <begin position="116"/>
        <end position="145"/>
    </location>
</feature>
<dbReference type="OrthoDB" id="2325587at2759"/>
<name>A0A9N8VXI4_9GLOM</name>
<accession>A0A9N8VXI4</accession>
<sequence length="550" mass="63751">MTATLRSKIYNRFLAPDELNVNDYFKKVGAQDWRLKSYLNYRLETENITPTWTDVLNGWKDSLEAMINTNHIRVPNSVKHFCKELLNFNTFEGETVLERCMKWYNNFYEQMLQGTENKKRPQDDTNDNEAGPSNEKRSRQDSSCEGAYQDDVEYLFEMYARDEEEIKAMDVRPLLWRIIDLSYSEVAPSTLSQNDQENVRKLISSALWIGQPNEWTVLVPPAERCLGSLAKLTTKQLKKIAKTVKPNGIHGSVLEIRNILTSSEVEESNPFLIVENKDESNKNLIREEDHLNKDVSYILELLRYTYEMIDIGIPQRHNSERDIDVFIKSTIFSCFNGIVDRHFGETVSRASRDRRRKAIDASSDVEGYHIDWLFTRHDLAKDMTWGREFSLCERAGSRIENHKKILDNTLKVQKTLKDMHKTLIDTIVMTSGGTISKEVLDVIPKMLMPGFLSSRFFIRMILIMYVGAGFYLSAELAEFDIPTAYEELEGVLKMARVMLQAKRMLFSTVTLFASTKERAEREKFLLGKVLLPDRPKECSSPMKSKNKKCR</sequence>
<keyword evidence="2" id="KW-0812">Transmembrane</keyword>
<comment type="caution">
    <text evidence="3">The sequence shown here is derived from an EMBL/GenBank/DDBJ whole genome shotgun (WGS) entry which is preliminary data.</text>
</comment>
<organism evidence="3 4">
    <name type="scientific">Funneliformis caledonium</name>
    <dbReference type="NCBI Taxonomy" id="1117310"/>
    <lineage>
        <taxon>Eukaryota</taxon>
        <taxon>Fungi</taxon>
        <taxon>Fungi incertae sedis</taxon>
        <taxon>Mucoromycota</taxon>
        <taxon>Glomeromycotina</taxon>
        <taxon>Glomeromycetes</taxon>
        <taxon>Glomerales</taxon>
        <taxon>Glomeraceae</taxon>
        <taxon>Funneliformis</taxon>
    </lineage>
</organism>
<evidence type="ECO:0000313" key="4">
    <source>
        <dbReference type="Proteomes" id="UP000789570"/>
    </source>
</evidence>
<feature type="transmembrane region" description="Helical" evidence="2">
    <location>
        <begin position="456"/>
        <end position="474"/>
    </location>
</feature>
<evidence type="ECO:0000256" key="2">
    <source>
        <dbReference type="SAM" id="Phobius"/>
    </source>
</evidence>
<proteinExistence type="predicted"/>
<keyword evidence="2" id="KW-0472">Membrane</keyword>
<evidence type="ECO:0000256" key="1">
    <source>
        <dbReference type="SAM" id="MobiDB-lite"/>
    </source>
</evidence>
<dbReference type="AlphaFoldDB" id="A0A9N8VXI4"/>
<protein>
    <submittedName>
        <fullName evidence="3">9165_t:CDS:1</fullName>
    </submittedName>
</protein>
<evidence type="ECO:0000313" key="3">
    <source>
        <dbReference type="EMBL" id="CAG8467813.1"/>
    </source>
</evidence>
<reference evidence="3" key="1">
    <citation type="submission" date="2021-06" db="EMBL/GenBank/DDBJ databases">
        <authorList>
            <person name="Kallberg Y."/>
            <person name="Tangrot J."/>
            <person name="Rosling A."/>
        </authorList>
    </citation>
    <scope>NUCLEOTIDE SEQUENCE</scope>
    <source>
        <strain evidence="3">UK204</strain>
    </source>
</reference>
<dbReference type="EMBL" id="CAJVPQ010000295">
    <property type="protein sequence ID" value="CAG8467813.1"/>
    <property type="molecule type" value="Genomic_DNA"/>
</dbReference>
<gene>
    <name evidence="3" type="ORF">FCALED_LOCUS2067</name>
</gene>